<comment type="function">
    <text evidence="13">DNA-dependent ATPase involved in processing of recombination intermediates, plays a role in repairing DNA breaks. Stimulates the branch migration of RecA-mediated strand transfer reactions, allowing the 3' invading strand to extend heteroduplex DNA faster. Binds ssDNA in the presence of ADP but not other nucleotides, has ATPase activity that is stimulated by ssDNA and various branched DNA structures, but inhibited by SSB. Does not have RecA's homology-searching function.</text>
</comment>
<evidence type="ECO:0000256" key="6">
    <source>
        <dbReference type="ARBA" id="ARBA00022833"/>
    </source>
</evidence>
<evidence type="ECO:0000256" key="3">
    <source>
        <dbReference type="ARBA" id="ARBA00022763"/>
    </source>
</evidence>
<evidence type="ECO:0000256" key="9">
    <source>
        <dbReference type="ARBA" id="ARBA00023125"/>
    </source>
</evidence>
<keyword evidence="7 11" id="KW-0067">ATP-binding</keyword>
<evidence type="ECO:0000313" key="16">
    <source>
        <dbReference type="Proteomes" id="UP000617951"/>
    </source>
</evidence>
<dbReference type="InterPro" id="IPR014721">
    <property type="entry name" value="Ribsml_uS5_D2-typ_fold_subgr"/>
</dbReference>
<dbReference type="CDD" id="cd01121">
    <property type="entry name" value="RadA_SMS_N"/>
    <property type="match status" value="1"/>
</dbReference>
<dbReference type="FunFam" id="3.40.50.300:FF:000050">
    <property type="entry name" value="DNA repair protein RadA"/>
    <property type="match status" value="1"/>
</dbReference>
<evidence type="ECO:0000256" key="1">
    <source>
        <dbReference type="ARBA" id="ARBA00022723"/>
    </source>
</evidence>
<dbReference type="PANTHER" id="PTHR32472">
    <property type="entry name" value="DNA REPAIR PROTEIN RADA"/>
    <property type="match status" value="1"/>
</dbReference>
<dbReference type="InterPro" id="IPR041166">
    <property type="entry name" value="Rubredoxin_2"/>
</dbReference>
<dbReference type="Pfam" id="PF18073">
    <property type="entry name" value="Zn_ribbon_LapB"/>
    <property type="match status" value="1"/>
</dbReference>
<dbReference type="AlphaFoldDB" id="A0A926DIE0"/>
<dbReference type="PROSITE" id="PS50162">
    <property type="entry name" value="RECA_2"/>
    <property type="match status" value="1"/>
</dbReference>
<keyword evidence="10 11" id="KW-0234">DNA repair</keyword>
<evidence type="ECO:0000256" key="10">
    <source>
        <dbReference type="ARBA" id="ARBA00023204"/>
    </source>
</evidence>
<reference evidence="15" key="1">
    <citation type="submission" date="2020-08" db="EMBL/GenBank/DDBJ databases">
        <title>Genome public.</title>
        <authorList>
            <person name="Liu C."/>
            <person name="Sun Q."/>
        </authorList>
    </citation>
    <scope>NUCLEOTIDE SEQUENCE</scope>
    <source>
        <strain evidence="15">NSJ-63</strain>
    </source>
</reference>
<feature type="region of interest" description="Lon-protease-like" evidence="11">
    <location>
        <begin position="348"/>
        <end position="451"/>
    </location>
</feature>
<evidence type="ECO:0000256" key="4">
    <source>
        <dbReference type="ARBA" id="ARBA00022771"/>
    </source>
</evidence>
<evidence type="ECO:0000256" key="8">
    <source>
        <dbReference type="ARBA" id="ARBA00023016"/>
    </source>
</evidence>
<dbReference type="GO" id="GO:0008270">
    <property type="term" value="F:zinc ion binding"/>
    <property type="evidence" value="ECO:0007669"/>
    <property type="project" value="UniProtKB-KW"/>
</dbReference>
<comment type="function">
    <text evidence="11">Plays a role in repairing double-strand DNA breaks, probably involving stabilizing or processing branched DNA or blocked replication forks.</text>
</comment>
<dbReference type="GO" id="GO:0016787">
    <property type="term" value="F:hydrolase activity"/>
    <property type="evidence" value="ECO:0007669"/>
    <property type="project" value="UniProtKB-KW"/>
</dbReference>
<proteinExistence type="inferred from homology"/>
<evidence type="ECO:0000256" key="11">
    <source>
        <dbReference type="HAMAP-Rule" id="MF_01498"/>
    </source>
</evidence>
<dbReference type="HAMAP" id="MF_01498">
    <property type="entry name" value="RadA_bact"/>
    <property type="match status" value="1"/>
</dbReference>
<dbReference type="InterPro" id="IPR020588">
    <property type="entry name" value="RecA_ATP-bd"/>
</dbReference>
<dbReference type="GO" id="GO:0005829">
    <property type="term" value="C:cytosol"/>
    <property type="evidence" value="ECO:0007669"/>
    <property type="project" value="TreeGrafter"/>
</dbReference>
<keyword evidence="9 11" id="KW-0238">DNA-binding</keyword>
<dbReference type="InterPro" id="IPR020568">
    <property type="entry name" value="Ribosomal_Su5_D2-typ_SF"/>
</dbReference>
<keyword evidence="2 11" id="KW-0547">Nucleotide-binding</keyword>
<evidence type="ECO:0000313" key="15">
    <source>
        <dbReference type="EMBL" id="MBC8538342.1"/>
    </source>
</evidence>
<dbReference type="SUPFAM" id="SSF52540">
    <property type="entry name" value="P-loop containing nucleoside triphosphate hydrolases"/>
    <property type="match status" value="1"/>
</dbReference>
<keyword evidence="5" id="KW-0378">Hydrolase</keyword>
<protein>
    <recommendedName>
        <fullName evidence="11 12">DNA repair protein RadA</fullName>
    </recommendedName>
</protein>
<dbReference type="PRINTS" id="PR01874">
    <property type="entry name" value="DNAREPAIRADA"/>
</dbReference>
<comment type="domain">
    <text evidence="11">The middle region has homology to RecA with ATPase motifs including the RadA KNRFG motif, while the C-terminus is homologous to Lon protease.</text>
</comment>
<keyword evidence="4 13" id="KW-0863">Zinc-finger</keyword>
<comment type="caution">
    <text evidence="15">The sequence shown here is derived from an EMBL/GenBank/DDBJ whole genome shotgun (WGS) entry which is preliminary data.</text>
</comment>
<name>A0A926DIE0_9FIRM</name>
<feature type="domain" description="RecA family profile 1" evidence="14">
    <location>
        <begin position="65"/>
        <end position="212"/>
    </location>
</feature>
<evidence type="ECO:0000256" key="13">
    <source>
        <dbReference type="RuleBase" id="RU003555"/>
    </source>
</evidence>
<dbReference type="SMART" id="SM00382">
    <property type="entry name" value="AAA"/>
    <property type="match status" value="1"/>
</dbReference>
<dbReference type="Gene3D" id="3.30.230.10">
    <property type="match status" value="1"/>
</dbReference>
<keyword evidence="1 11" id="KW-0479">Metal-binding</keyword>
<dbReference type="GO" id="GO:0000725">
    <property type="term" value="P:recombinational repair"/>
    <property type="evidence" value="ECO:0007669"/>
    <property type="project" value="UniProtKB-UniRule"/>
</dbReference>
<dbReference type="Pfam" id="PF13481">
    <property type="entry name" value="AAA_25"/>
    <property type="match status" value="1"/>
</dbReference>
<keyword evidence="6 13" id="KW-0862">Zinc</keyword>
<dbReference type="NCBIfam" id="TIGR00416">
    <property type="entry name" value="sms"/>
    <property type="match status" value="1"/>
</dbReference>
<dbReference type="RefSeq" id="WP_249280120.1">
    <property type="nucleotide sequence ID" value="NZ_JACRSS010000002.1"/>
</dbReference>
<gene>
    <name evidence="11 15" type="primary">radA</name>
    <name evidence="15" type="ORF">H8693_05275</name>
</gene>
<dbReference type="GO" id="GO:0140664">
    <property type="term" value="F:ATP-dependent DNA damage sensor activity"/>
    <property type="evidence" value="ECO:0007669"/>
    <property type="project" value="InterPro"/>
</dbReference>
<dbReference type="InterPro" id="IPR004504">
    <property type="entry name" value="DNA_repair_RadA"/>
</dbReference>
<evidence type="ECO:0000259" key="14">
    <source>
        <dbReference type="PROSITE" id="PS50162"/>
    </source>
</evidence>
<keyword evidence="8 11" id="KW-0346">Stress response</keyword>
<dbReference type="Gene3D" id="3.40.50.300">
    <property type="entry name" value="P-loop containing nucleotide triphosphate hydrolases"/>
    <property type="match status" value="1"/>
</dbReference>
<evidence type="ECO:0000256" key="5">
    <source>
        <dbReference type="ARBA" id="ARBA00022801"/>
    </source>
</evidence>
<dbReference type="Proteomes" id="UP000617951">
    <property type="component" value="Unassembled WGS sequence"/>
</dbReference>
<evidence type="ECO:0000256" key="2">
    <source>
        <dbReference type="ARBA" id="ARBA00022741"/>
    </source>
</evidence>
<keyword evidence="3 11" id="KW-0227">DNA damage</keyword>
<dbReference type="GO" id="GO:0005524">
    <property type="term" value="F:ATP binding"/>
    <property type="evidence" value="ECO:0007669"/>
    <property type="project" value="UniProtKB-UniRule"/>
</dbReference>
<keyword evidence="16" id="KW-1185">Reference proteome</keyword>
<dbReference type="InterPro" id="IPR027417">
    <property type="entry name" value="P-loop_NTPase"/>
</dbReference>
<evidence type="ECO:0000256" key="12">
    <source>
        <dbReference type="NCBIfam" id="TIGR00416"/>
    </source>
</evidence>
<dbReference type="GO" id="GO:0003684">
    <property type="term" value="F:damaged DNA binding"/>
    <property type="evidence" value="ECO:0007669"/>
    <property type="project" value="InterPro"/>
</dbReference>
<feature type="binding site" evidence="11">
    <location>
        <begin position="94"/>
        <end position="101"/>
    </location>
    <ligand>
        <name>ATP</name>
        <dbReference type="ChEBI" id="CHEBI:30616"/>
    </ligand>
</feature>
<accession>A0A926DIE0</accession>
<dbReference type="SUPFAM" id="SSF54211">
    <property type="entry name" value="Ribosomal protein S5 domain 2-like"/>
    <property type="match status" value="1"/>
</dbReference>
<comment type="similarity">
    <text evidence="11 13">Belongs to the RecA family. RadA subfamily.</text>
</comment>
<evidence type="ECO:0000256" key="7">
    <source>
        <dbReference type="ARBA" id="ARBA00022840"/>
    </source>
</evidence>
<dbReference type="EMBL" id="JACRSS010000002">
    <property type="protein sequence ID" value="MBC8538342.1"/>
    <property type="molecule type" value="Genomic_DNA"/>
</dbReference>
<organism evidence="15 16">
    <name type="scientific">Guopingia tenuis</name>
    <dbReference type="NCBI Taxonomy" id="2763656"/>
    <lineage>
        <taxon>Bacteria</taxon>
        <taxon>Bacillati</taxon>
        <taxon>Bacillota</taxon>
        <taxon>Clostridia</taxon>
        <taxon>Christensenellales</taxon>
        <taxon>Christensenellaceae</taxon>
        <taxon>Guopingia</taxon>
    </lineage>
</organism>
<sequence>MAKAKTVYQCSECGYECAKWMGKCPGCGSWNTITEVVEVPSSRPASQARLEPGRLKELKEYPSLEKIRVKTGIGELNRVLGGGIVKGSVVLAGGEPGIGKSTLFLQAADSLCRRGKVLYVSGEESPEQVRLRSERLGLSSQMLFLAETQLEIILAAAETAKPEFLVVDSIQTIYSQEGSSAPGSVSQVRACASALARLAKETGTAVFIIGHVTKDGAIAGPRVLEHLVDTVLYFEGERHSSFRILRAVKNRFGSTNEIGVFEMGEDGMREVENPSAILLSGRDKGVPGACIYCAMEGTRPVLLEVEALVSETSFGMPRRMTTGADFNRTSLIIAVLEKKIGLKLYNQDVFVNVGGGMRLNEPALDLAIAASIVSSFRNKAIGRESVFLGELGLTGELRHISQAEKRLTEARHMGLRRAVLPYSNMKGLRAPEGMELQGVKTLSDALGVLFE</sequence>
<feature type="short sequence motif" description="RadA KNRFG motif" evidence="11">
    <location>
        <begin position="249"/>
        <end position="253"/>
    </location>
</feature>
<dbReference type="InterPro" id="IPR003593">
    <property type="entry name" value="AAA+_ATPase"/>
</dbReference>
<dbReference type="Pfam" id="PF13541">
    <property type="entry name" value="ChlI"/>
    <property type="match status" value="1"/>
</dbReference>
<dbReference type="PANTHER" id="PTHR32472:SF10">
    <property type="entry name" value="DNA REPAIR PROTEIN RADA-LIKE PROTEIN"/>
    <property type="match status" value="1"/>
</dbReference>